<protein>
    <submittedName>
        <fullName evidence="2">Uncharacterized protein</fullName>
    </submittedName>
</protein>
<comment type="caution">
    <text evidence="2">The sequence shown here is derived from an EMBL/GenBank/DDBJ whole genome shotgun (WGS) entry which is preliminary data.</text>
</comment>
<sequence>MDEEILDNLQVIEDDNEISNFPLFQQKQIGEFIKKVLDDNITTQKAFRDKFNRCLSLFKTLERKKMKKKRIQVTKDDIIMTLQAIDFQEIAQSLENVQLQQSSQENAIQQENLLDQGEEDDELREILYFENSEEEQKDEENNNNNNENIQDNQDQLSEQIDEENNENEQQ</sequence>
<dbReference type="EMBL" id="CAJJDO010000016">
    <property type="protein sequence ID" value="CAD8147170.1"/>
    <property type="molecule type" value="Genomic_DNA"/>
</dbReference>
<dbReference type="OrthoDB" id="309730at2759"/>
<keyword evidence="3" id="KW-1185">Reference proteome</keyword>
<dbReference type="AlphaFoldDB" id="A0A8S1T424"/>
<organism evidence="2 3">
    <name type="scientific">Paramecium pentaurelia</name>
    <dbReference type="NCBI Taxonomy" id="43138"/>
    <lineage>
        <taxon>Eukaryota</taxon>
        <taxon>Sar</taxon>
        <taxon>Alveolata</taxon>
        <taxon>Ciliophora</taxon>
        <taxon>Intramacronucleata</taxon>
        <taxon>Oligohymenophorea</taxon>
        <taxon>Peniculida</taxon>
        <taxon>Parameciidae</taxon>
        <taxon>Paramecium</taxon>
    </lineage>
</organism>
<feature type="compositionally biased region" description="Low complexity" evidence="1">
    <location>
        <begin position="142"/>
        <end position="155"/>
    </location>
</feature>
<dbReference type="Proteomes" id="UP000689195">
    <property type="component" value="Unassembled WGS sequence"/>
</dbReference>
<accession>A0A8S1T424</accession>
<proteinExistence type="predicted"/>
<evidence type="ECO:0000256" key="1">
    <source>
        <dbReference type="SAM" id="MobiDB-lite"/>
    </source>
</evidence>
<gene>
    <name evidence="2" type="ORF">PPENT_87.1.T0160243</name>
</gene>
<name>A0A8S1T424_9CILI</name>
<evidence type="ECO:0000313" key="2">
    <source>
        <dbReference type="EMBL" id="CAD8147170.1"/>
    </source>
</evidence>
<feature type="region of interest" description="Disordered" evidence="1">
    <location>
        <begin position="124"/>
        <end position="170"/>
    </location>
</feature>
<reference evidence="2" key="1">
    <citation type="submission" date="2021-01" db="EMBL/GenBank/DDBJ databases">
        <authorList>
            <consortium name="Genoscope - CEA"/>
            <person name="William W."/>
        </authorList>
    </citation>
    <scope>NUCLEOTIDE SEQUENCE</scope>
</reference>
<evidence type="ECO:0000313" key="3">
    <source>
        <dbReference type="Proteomes" id="UP000689195"/>
    </source>
</evidence>
<feature type="compositionally biased region" description="Acidic residues" evidence="1">
    <location>
        <begin position="159"/>
        <end position="170"/>
    </location>
</feature>